<dbReference type="PANTHER" id="PTHR37069:SF2">
    <property type="entry name" value="PIGGYBAC TRANSPOSABLE ELEMENT-DERIVED PROTEIN DOMAIN-CONTAINING PROTEIN"/>
    <property type="match status" value="1"/>
</dbReference>
<dbReference type="OrthoDB" id="129251at2759"/>
<dbReference type="AlphaFoldDB" id="A0A225V3P7"/>
<comment type="caution">
    <text evidence="3">The sequence shown here is derived from an EMBL/GenBank/DDBJ whole genome shotgun (WGS) entry which is preliminary data.</text>
</comment>
<feature type="domain" description="Tc1-like transposase DDE" evidence="2">
    <location>
        <begin position="41"/>
        <end position="183"/>
    </location>
</feature>
<proteinExistence type="predicted"/>
<evidence type="ECO:0000313" key="3">
    <source>
        <dbReference type="EMBL" id="OWY99568.1"/>
    </source>
</evidence>
<keyword evidence="4" id="KW-1185">Reference proteome</keyword>
<evidence type="ECO:0000256" key="1">
    <source>
        <dbReference type="SAM" id="MobiDB-lite"/>
    </source>
</evidence>
<dbReference type="Proteomes" id="UP000198211">
    <property type="component" value="Unassembled WGS sequence"/>
</dbReference>
<name>A0A225V3P7_9STRA</name>
<protein>
    <recommendedName>
        <fullName evidence="2">Tc1-like transposase DDE domain-containing protein</fullName>
    </recommendedName>
</protein>
<sequence length="460" mass="51940">MVYSLKKLRTEKIMMNKTENKYKRNAFVEELKKDVYRGDMIVFQDETNFNMDLSRNEGYSRVVERATVALTPSQDFNLRVQGGVSSGTGIVLMRTHSGSVTKQVNAPALGTEEYCELAPSNKIVIVTDNAPAHNQVETMARDMLVEDGILNSNMLVVLCLAPYSPILNTIQGYWNVLKAKMRRLIGERQDEFLVRGEYDTFCAHHSDDVDDAKAGALGRELLADSTDALNTVLETDNLPQFGSMNSGDEAEKDDVETGECDNDKGPEAHCVPEDVADDPNETEQEGAAEVLFAEDIISKFGGEDKLLAGKLTNDVLREMFCTGWEDAEEPDTYDYLMAPYEPVNDSNSYPGLCHEYPGPTADVLRRGDSPVAICFYFMYVHIVACCNTYHREMLSLHYEDAYLRYLKKYFRRSHRKEEPLLPLKTRRDIQNEIAAMKPIMPHKHCRFVGLPVVRAIAPNR</sequence>
<reference evidence="4" key="1">
    <citation type="submission" date="2017-03" db="EMBL/GenBank/DDBJ databases">
        <title>Phytopthora megakarya and P. palmivora, two closely related causual agents of cacao black pod achieved similar genome size and gene model numbers by different mechanisms.</title>
        <authorList>
            <person name="Ali S."/>
            <person name="Shao J."/>
            <person name="Larry D.J."/>
            <person name="Kronmiller B."/>
            <person name="Shen D."/>
            <person name="Strem M.D."/>
            <person name="Melnick R.L."/>
            <person name="Guiltinan M.J."/>
            <person name="Tyler B.M."/>
            <person name="Meinhardt L.W."/>
            <person name="Bailey B.A."/>
        </authorList>
    </citation>
    <scope>NUCLEOTIDE SEQUENCE [LARGE SCALE GENOMIC DNA]</scope>
    <source>
        <strain evidence="4">zdho120</strain>
    </source>
</reference>
<evidence type="ECO:0000313" key="4">
    <source>
        <dbReference type="Proteomes" id="UP000198211"/>
    </source>
</evidence>
<organism evidence="3 4">
    <name type="scientific">Phytophthora megakarya</name>
    <dbReference type="NCBI Taxonomy" id="4795"/>
    <lineage>
        <taxon>Eukaryota</taxon>
        <taxon>Sar</taxon>
        <taxon>Stramenopiles</taxon>
        <taxon>Oomycota</taxon>
        <taxon>Peronosporomycetes</taxon>
        <taxon>Peronosporales</taxon>
        <taxon>Peronosporaceae</taxon>
        <taxon>Phytophthora</taxon>
    </lineage>
</organism>
<evidence type="ECO:0000259" key="2">
    <source>
        <dbReference type="Pfam" id="PF13358"/>
    </source>
</evidence>
<gene>
    <name evidence="3" type="ORF">PHMEG_00029408</name>
</gene>
<accession>A0A225V3P7</accession>
<dbReference type="PANTHER" id="PTHR37069">
    <property type="entry name" value="DDE_TNP_1_7 DOMAIN-CONTAINING PROTEIN"/>
    <property type="match status" value="1"/>
</dbReference>
<dbReference type="GO" id="GO:0003676">
    <property type="term" value="F:nucleic acid binding"/>
    <property type="evidence" value="ECO:0007669"/>
    <property type="project" value="InterPro"/>
</dbReference>
<feature type="region of interest" description="Disordered" evidence="1">
    <location>
        <begin position="237"/>
        <end position="266"/>
    </location>
</feature>
<feature type="compositionally biased region" description="Polar residues" evidence="1">
    <location>
        <begin position="237"/>
        <end position="246"/>
    </location>
</feature>
<dbReference type="EMBL" id="NBNE01008357">
    <property type="protein sequence ID" value="OWY99568.1"/>
    <property type="molecule type" value="Genomic_DNA"/>
</dbReference>
<dbReference type="InterPro" id="IPR038717">
    <property type="entry name" value="Tc1-like_DDE_dom"/>
</dbReference>
<dbReference type="Pfam" id="PF13358">
    <property type="entry name" value="DDE_3"/>
    <property type="match status" value="1"/>
</dbReference>
<dbReference type="Gene3D" id="3.30.420.10">
    <property type="entry name" value="Ribonuclease H-like superfamily/Ribonuclease H"/>
    <property type="match status" value="1"/>
</dbReference>
<dbReference type="InterPro" id="IPR036397">
    <property type="entry name" value="RNaseH_sf"/>
</dbReference>
<feature type="compositionally biased region" description="Acidic residues" evidence="1">
    <location>
        <begin position="248"/>
        <end position="260"/>
    </location>
</feature>